<dbReference type="OrthoDB" id="4682787at2759"/>
<dbReference type="InterPro" id="IPR052337">
    <property type="entry name" value="SAT4-like"/>
</dbReference>
<feature type="transmembrane region" description="Helical" evidence="6">
    <location>
        <begin position="6"/>
        <end position="29"/>
    </location>
</feature>
<feature type="transmembrane region" description="Helical" evidence="6">
    <location>
        <begin position="41"/>
        <end position="62"/>
    </location>
</feature>
<evidence type="ECO:0000256" key="2">
    <source>
        <dbReference type="ARBA" id="ARBA00022692"/>
    </source>
</evidence>
<evidence type="ECO:0000313" key="9">
    <source>
        <dbReference type="Proteomes" id="UP000799439"/>
    </source>
</evidence>
<feature type="transmembrane region" description="Helical" evidence="6">
    <location>
        <begin position="111"/>
        <end position="133"/>
    </location>
</feature>
<organism evidence="8 9">
    <name type="scientific">Myriangium duriaei CBS 260.36</name>
    <dbReference type="NCBI Taxonomy" id="1168546"/>
    <lineage>
        <taxon>Eukaryota</taxon>
        <taxon>Fungi</taxon>
        <taxon>Dikarya</taxon>
        <taxon>Ascomycota</taxon>
        <taxon>Pezizomycotina</taxon>
        <taxon>Dothideomycetes</taxon>
        <taxon>Dothideomycetidae</taxon>
        <taxon>Myriangiales</taxon>
        <taxon>Myriangiaceae</taxon>
        <taxon>Myriangium</taxon>
    </lineage>
</organism>
<protein>
    <recommendedName>
        <fullName evidence="7">Rhodopsin domain-containing protein</fullName>
    </recommendedName>
</protein>
<proteinExistence type="inferred from homology"/>
<dbReference type="PANTHER" id="PTHR33048">
    <property type="entry name" value="PTH11-LIKE INTEGRAL MEMBRANE PROTEIN (AFU_ORTHOLOGUE AFUA_5G11245)"/>
    <property type="match status" value="1"/>
</dbReference>
<dbReference type="EMBL" id="ML996094">
    <property type="protein sequence ID" value="KAF2148006.1"/>
    <property type="molecule type" value="Genomic_DNA"/>
</dbReference>
<dbReference type="Pfam" id="PF20684">
    <property type="entry name" value="Fung_rhodopsin"/>
    <property type="match status" value="1"/>
</dbReference>
<sequence>MPLNTSPIFVVDVACCVISVVCIGLRLYVRGYLVGKIGLDDWLLLAGVIFFVAGNTSDAVLLGHLSATANKLFGTVNVCIYIIGETLIRLAYASFFLGVIPPELDLKWHRYFIITSVALYTLFQTSSVFLHLFNCGSPANLTDLSSVCLSDRVLEVLFDFSFGLNAVLDWVMALIPLSVILRSTMNKRSKFTVGIILSLGCFAGTLCVVVLIVSRTSRWDYSDNGVPEKAILIETLATMETQVAILCLTLAALRPLFRRYLDVTQNSTGPTALLESQFASTASRGLSMETGEIEMFSQLSPTDKHSVMVFAHTGMMPLNTHGLLK</sequence>
<comment type="subcellular location">
    <subcellularLocation>
        <location evidence="1">Membrane</location>
        <topology evidence="1">Multi-pass membrane protein</topology>
    </subcellularLocation>
</comment>
<reference evidence="8" key="1">
    <citation type="journal article" date="2020" name="Stud. Mycol.">
        <title>101 Dothideomycetes genomes: a test case for predicting lifestyles and emergence of pathogens.</title>
        <authorList>
            <person name="Haridas S."/>
            <person name="Albert R."/>
            <person name="Binder M."/>
            <person name="Bloem J."/>
            <person name="Labutti K."/>
            <person name="Salamov A."/>
            <person name="Andreopoulos B."/>
            <person name="Baker S."/>
            <person name="Barry K."/>
            <person name="Bills G."/>
            <person name="Bluhm B."/>
            <person name="Cannon C."/>
            <person name="Castanera R."/>
            <person name="Culley D."/>
            <person name="Daum C."/>
            <person name="Ezra D."/>
            <person name="Gonzalez J."/>
            <person name="Henrissat B."/>
            <person name="Kuo A."/>
            <person name="Liang C."/>
            <person name="Lipzen A."/>
            <person name="Lutzoni F."/>
            <person name="Magnuson J."/>
            <person name="Mondo S."/>
            <person name="Nolan M."/>
            <person name="Ohm R."/>
            <person name="Pangilinan J."/>
            <person name="Park H.-J."/>
            <person name="Ramirez L."/>
            <person name="Alfaro M."/>
            <person name="Sun H."/>
            <person name="Tritt A."/>
            <person name="Yoshinaga Y."/>
            <person name="Zwiers L.-H."/>
            <person name="Turgeon B."/>
            <person name="Goodwin S."/>
            <person name="Spatafora J."/>
            <person name="Crous P."/>
            <person name="Grigoriev I."/>
        </authorList>
    </citation>
    <scope>NUCLEOTIDE SEQUENCE</scope>
    <source>
        <strain evidence="8">CBS 260.36</strain>
    </source>
</reference>
<evidence type="ECO:0000256" key="5">
    <source>
        <dbReference type="ARBA" id="ARBA00038359"/>
    </source>
</evidence>
<feature type="transmembrane region" description="Helical" evidence="6">
    <location>
        <begin position="160"/>
        <end position="181"/>
    </location>
</feature>
<evidence type="ECO:0000313" key="8">
    <source>
        <dbReference type="EMBL" id="KAF2148006.1"/>
    </source>
</evidence>
<evidence type="ECO:0000256" key="3">
    <source>
        <dbReference type="ARBA" id="ARBA00022989"/>
    </source>
</evidence>
<dbReference type="PANTHER" id="PTHR33048:SF47">
    <property type="entry name" value="INTEGRAL MEMBRANE PROTEIN-RELATED"/>
    <property type="match status" value="1"/>
</dbReference>
<dbReference type="Proteomes" id="UP000799439">
    <property type="component" value="Unassembled WGS sequence"/>
</dbReference>
<feature type="domain" description="Rhodopsin" evidence="7">
    <location>
        <begin position="25"/>
        <end position="259"/>
    </location>
</feature>
<dbReference type="GO" id="GO:0016020">
    <property type="term" value="C:membrane"/>
    <property type="evidence" value="ECO:0007669"/>
    <property type="project" value="UniProtKB-SubCell"/>
</dbReference>
<comment type="caution">
    <text evidence="8">The sequence shown here is derived from an EMBL/GenBank/DDBJ whole genome shotgun (WGS) entry which is preliminary data.</text>
</comment>
<feature type="transmembrane region" description="Helical" evidence="6">
    <location>
        <begin position="74"/>
        <end position="99"/>
    </location>
</feature>
<evidence type="ECO:0000259" key="7">
    <source>
        <dbReference type="Pfam" id="PF20684"/>
    </source>
</evidence>
<accession>A0A9P4IQU5</accession>
<keyword evidence="4 6" id="KW-0472">Membrane</keyword>
<keyword evidence="2 6" id="KW-0812">Transmembrane</keyword>
<evidence type="ECO:0000256" key="4">
    <source>
        <dbReference type="ARBA" id="ARBA00023136"/>
    </source>
</evidence>
<gene>
    <name evidence="8" type="ORF">K461DRAFT_272194</name>
</gene>
<dbReference type="InterPro" id="IPR049326">
    <property type="entry name" value="Rhodopsin_dom_fungi"/>
</dbReference>
<feature type="transmembrane region" description="Helical" evidence="6">
    <location>
        <begin position="193"/>
        <end position="213"/>
    </location>
</feature>
<evidence type="ECO:0000256" key="6">
    <source>
        <dbReference type="SAM" id="Phobius"/>
    </source>
</evidence>
<evidence type="ECO:0000256" key="1">
    <source>
        <dbReference type="ARBA" id="ARBA00004141"/>
    </source>
</evidence>
<keyword evidence="9" id="KW-1185">Reference proteome</keyword>
<dbReference type="AlphaFoldDB" id="A0A9P4IQU5"/>
<keyword evidence="3 6" id="KW-1133">Transmembrane helix</keyword>
<comment type="similarity">
    <text evidence="5">Belongs to the SAT4 family.</text>
</comment>
<name>A0A9P4IQU5_9PEZI</name>